<protein>
    <submittedName>
        <fullName evidence="1">Uncharacterized protein</fullName>
    </submittedName>
</protein>
<dbReference type="EMBL" id="JARIHO010000006">
    <property type="protein sequence ID" value="KAJ7359476.1"/>
    <property type="molecule type" value="Genomic_DNA"/>
</dbReference>
<reference evidence="1" key="1">
    <citation type="submission" date="2023-03" db="EMBL/GenBank/DDBJ databases">
        <title>Massive genome expansion in bonnet fungi (Mycena s.s.) driven by repeated elements and novel gene families across ecological guilds.</title>
        <authorList>
            <consortium name="Lawrence Berkeley National Laboratory"/>
            <person name="Harder C.B."/>
            <person name="Miyauchi S."/>
            <person name="Viragh M."/>
            <person name="Kuo A."/>
            <person name="Thoen E."/>
            <person name="Andreopoulos B."/>
            <person name="Lu D."/>
            <person name="Skrede I."/>
            <person name="Drula E."/>
            <person name="Henrissat B."/>
            <person name="Morin E."/>
            <person name="Kohler A."/>
            <person name="Barry K."/>
            <person name="LaButti K."/>
            <person name="Morin E."/>
            <person name="Salamov A."/>
            <person name="Lipzen A."/>
            <person name="Mereny Z."/>
            <person name="Hegedus B."/>
            <person name="Baldrian P."/>
            <person name="Stursova M."/>
            <person name="Weitz H."/>
            <person name="Taylor A."/>
            <person name="Grigoriev I.V."/>
            <person name="Nagy L.G."/>
            <person name="Martin F."/>
            <person name="Kauserud H."/>
        </authorList>
    </citation>
    <scope>NUCLEOTIDE SEQUENCE</scope>
    <source>
        <strain evidence="1">CBHHK002</strain>
    </source>
</reference>
<organism evidence="1 2">
    <name type="scientific">Mycena albidolilacea</name>
    <dbReference type="NCBI Taxonomy" id="1033008"/>
    <lineage>
        <taxon>Eukaryota</taxon>
        <taxon>Fungi</taxon>
        <taxon>Dikarya</taxon>
        <taxon>Basidiomycota</taxon>
        <taxon>Agaricomycotina</taxon>
        <taxon>Agaricomycetes</taxon>
        <taxon>Agaricomycetidae</taxon>
        <taxon>Agaricales</taxon>
        <taxon>Marasmiineae</taxon>
        <taxon>Mycenaceae</taxon>
        <taxon>Mycena</taxon>
    </lineage>
</organism>
<gene>
    <name evidence="1" type="ORF">DFH08DRAFT_1038251</name>
</gene>
<proteinExistence type="predicted"/>
<dbReference type="AlphaFoldDB" id="A0AAD7F0T5"/>
<evidence type="ECO:0000313" key="2">
    <source>
        <dbReference type="Proteomes" id="UP001218218"/>
    </source>
</evidence>
<sequence>MLPDVRVSFLRLQAPLFRLAFTPGARCPHTHCTYFGDINGSPAVIQCRVPKLHPLNPHPPSAAPFSRSLPPPSAPLPPPPTHLPRFVSCGHAERVLLRLRIRNRSFYLHSPRIDSAYAYAWSLTAPPHRRLIRLLRIPHRPAARRAHSLRADNSLTSTHSLLTGPLPATRFPPGSHLTAINAVCVLYLLFHYPTSLNFS</sequence>
<dbReference type="Proteomes" id="UP001218218">
    <property type="component" value="Unassembled WGS sequence"/>
</dbReference>
<comment type="caution">
    <text evidence="1">The sequence shown here is derived from an EMBL/GenBank/DDBJ whole genome shotgun (WGS) entry which is preliminary data.</text>
</comment>
<accession>A0AAD7F0T5</accession>
<evidence type="ECO:0000313" key="1">
    <source>
        <dbReference type="EMBL" id="KAJ7359476.1"/>
    </source>
</evidence>
<name>A0AAD7F0T5_9AGAR</name>
<keyword evidence="2" id="KW-1185">Reference proteome</keyword>